<keyword evidence="3" id="KW-1185">Reference proteome</keyword>
<organism evidence="2 3">
    <name type="scientific">Nonomuraea composti</name>
    <dbReference type="NCBI Taxonomy" id="2720023"/>
    <lineage>
        <taxon>Bacteria</taxon>
        <taxon>Bacillati</taxon>
        <taxon>Actinomycetota</taxon>
        <taxon>Actinomycetes</taxon>
        <taxon>Streptosporangiales</taxon>
        <taxon>Streptosporangiaceae</taxon>
        <taxon>Nonomuraea</taxon>
    </lineage>
</organism>
<evidence type="ECO:0000313" key="2">
    <source>
        <dbReference type="EMBL" id="NJP97919.1"/>
    </source>
</evidence>
<evidence type="ECO:0000256" key="1">
    <source>
        <dbReference type="SAM" id="MobiDB-lite"/>
    </source>
</evidence>
<evidence type="ECO:0000313" key="3">
    <source>
        <dbReference type="Proteomes" id="UP000696294"/>
    </source>
</evidence>
<feature type="region of interest" description="Disordered" evidence="1">
    <location>
        <begin position="39"/>
        <end position="62"/>
    </location>
</feature>
<gene>
    <name evidence="2" type="ORF">HCN51_52325</name>
</gene>
<dbReference type="EMBL" id="JAATEP010000076">
    <property type="protein sequence ID" value="NJP97919.1"/>
    <property type="molecule type" value="Genomic_DNA"/>
</dbReference>
<accession>A0ABX1BMW1</accession>
<dbReference type="RefSeq" id="WP_168020809.1">
    <property type="nucleotide sequence ID" value="NZ_JAATEP010000076.1"/>
</dbReference>
<protein>
    <submittedName>
        <fullName evidence="2">Uncharacterized protein</fullName>
    </submittedName>
</protein>
<proteinExistence type="predicted"/>
<sequence length="62" mass="6592">MEVVEHVRQADCVDPALWRRAAGLRPAGLCRLVRATVSPPDPGAPASPLRPLPPVTTVAAER</sequence>
<dbReference type="Proteomes" id="UP000696294">
    <property type="component" value="Unassembled WGS sequence"/>
</dbReference>
<feature type="compositionally biased region" description="Pro residues" evidence="1">
    <location>
        <begin position="39"/>
        <end position="54"/>
    </location>
</feature>
<reference evidence="2 3" key="1">
    <citation type="submission" date="2020-03" db="EMBL/GenBank/DDBJ databases">
        <title>WGS of actinomycetes isolated from Thailand.</title>
        <authorList>
            <person name="Thawai C."/>
        </authorList>
    </citation>
    <scope>NUCLEOTIDE SEQUENCE [LARGE SCALE GENOMIC DNA]</scope>
    <source>
        <strain evidence="2 3">FMUSA5-5</strain>
    </source>
</reference>
<name>A0ABX1BMW1_9ACTN</name>
<comment type="caution">
    <text evidence="2">The sequence shown here is derived from an EMBL/GenBank/DDBJ whole genome shotgun (WGS) entry which is preliminary data.</text>
</comment>